<feature type="non-terminal residue" evidence="1">
    <location>
        <position position="1"/>
    </location>
</feature>
<evidence type="ECO:0000313" key="2">
    <source>
        <dbReference type="Proteomes" id="UP000265520"/>
    </source>
</evidence>
<name>A0A392VR72_9FABA</name>
<protein>
    <submittedName>
        <fullName evidence="1">Uncharacterized protein</fullName>
    </submittedName>
</protein>
<comment type="caution">
    <text evidence="1">The sequence shown here is derived from an EMBL/GenBank/DDBJ whole genome shotgun (WGS) entry which is preliminary data.</text>
</comment>
<proteinExistence type="predicted"/>
<keyword evidence="2" id="KW-1185">Reference proteome</keyword>
<dbReference type="AlphaFoldDB" id="A0A392VR72"/>
<sequence length="49" mass="5556">NCSVNSTVEDLAATFANTTVIVEDELVVMRFPAIENEIDEQSEQNRARW</sequence>
<dbReference type="Proteomes" id="UP000265520">
    <property type="component" value="Unassembled WGS sequence"/>
</dbReference>
<evidence type="ECO:0000313" key="1">
    <source>
        <dbReference type="EMBL" id="MCI89983.1"/>
    </source>
</evidence>
<organism evidence="1 2">
    <name type="scientific">Trifolium medium</name>
    <dbReference type="NCBI Taxonomy" id="97028"/>
    <lineage>
        <taxon>Eukaryota</taxon>
        <taxon>Viridiplantae</taxon>
        <taxon>Streptophyta</taxon>
        <taxon>Embryophyta</taxon>
        <taxon>Tracheophyta</taxon>
        <taxon>Spermatophyta</taxon>
        <taxon>Magnoliopsida</taxon>
        <taxon>eudicotyledons</taxon>
        <taxon>Gunneridae</taxon>
        <taxon>Pentapetalae</taxon>
        <taxon>rosids</taxon>
        <taxon>fabids</taxon>
        <taxon>Fabales</taxon>
        <taxon>Fabaceae</taxon>
        <taxon>Papilionoideae</taxon>
        <taxon>50 kb inversion clade</taxon>
        <taxon>NPAAA clade</taxon>
        <taxon>Hologalegina</taxon>
        <taxon>IRL clade</taxon>
        <taxon>Trifolieae</taxon>
        <taxon>Trifolium</taxon>
    </lineage>
</organism>
<reference evidence="1 2" key="1">
    <citation type="journal article" date="2018" name="Front. Plant Sci.">
        <title>Red Clover (Trifolium pratense) and Zigzag Clover (T. medium) - A Picture of Genomic Similarities and Differences.</title>
        <authorList>
            <person name="Dluhosova J."/>
            <person name="Istvanek J."/>
            <person name="Nedelnik J."/>
            <person name="Repkova J."/>
        </authorList>
    </citation>
    <scope>NUCLEOTIDE SEQUENCE [LARGE SCALE GENOMIC DNA]</scope>
    <source>
        <strain evidence="2">cv. 10/8</strain>
        <tissue evidence="1">Leaf</tissue>
    </source>
</reference>
<accession>A0A392VR72</accession>
<dbReference type="EMBL" id="LXQA011231994">
    <property type="protein sequence ID" value="MCI89983.1"/>
    <property type="molecule type" value="Genomic_DNA"/>
</dbReference>